<comment type="caution">
    <text evidence="3">The sequence shown here is derived from an EMBL/GenBank/DDBJ whole genome shotgun (WGS) entry which is preliminary data.</text>
</comment>
<evidence type="ECO:0000256" key="2">
    <source>
        <dbReference type="SAM" id="SignalP"/>
    </source>
</evidence>
<feature type="region of interest" description="Disordered" evidence="1">
    <location>
        <begin position="75"/>
        <end position="122"/>
    </location>
</feature>
<proteinExistence type="predicted"/>
<reference evidence="3 4" key="1">
    <citation type="submission" date="2019-12" db="EMBL/GenBank/DDBJ databases">
        <authorList>
            <person name="Alioto T."/>
            <person name="Alioto T."/>
            <person name="Gomez Garrido J."/>
        </authorList>
    </citation>
    <scope>NUCLEOTIDE SEQUENCE [LARGE SCALE GENOMIC DNA]</scope>
</reference>
<dbReference type="Proteomes" id="UP000594638">
    <property type="component" value="Unassembled WGS sequence"/>
</dbReference>
<evidence type="ECO:0000256" key="1">
    <source>
        <dbReference type="SAM" id="MobiDB-lite"/>
    </source>
</evidence>
<name>A0A8S0RM01_OLEEU</name>
<gene>
    <name evidence="3" type="ORF">OLEA9_A006056</name>
</gene>
<accession>A0A8S0RM01</accession>
<feature type="signal peptide" evidence="2">
    <location>
        <begin position="1"/>
        <end position="26"/>
    </location>
</feature>
<dbReference type="EMBL" id="CACTIH010003644">
    <property type="protein sequence ID" value="CAA2980259.1"/>
    <property type="molecule type" value="Genomic_DNA"/>
</dbReference>
<keyword evidence="4" id="KW-1185">Reference proteome</keyword>
<dbReference type="AlphaFoldDB" id="A0A8S0RM01"/>
<sequence>MDRNFSSSFLFLLLLGFQEMVMQGEATYCHSKSSLFKDCNCGTLCRIEEFLEGECRWLSCICTKICNAEGGGGGIFGQPPVQGPPDGGGPPEGYSPGQAPAGAPNRDGPSESASPPTPSGDGIFRWRWTFNY</sequence>
<organism evidence="3 4">
    <name type="scientific">Olea europaea subsp. europaea</name>
    <dbReference type="NCBI Taxonomy" id="158383"/>
    <lineage>
        <taxon>Eukaryota</taxon>
        <taxon>Viridiplantae</taxon>
        <taxon>Streptophyta</taxon>
        <taxon>Embryophyta</taxon>
        <taxon>Tracheophyta</taxon>
        <taxon>Spermatophyta</taxon>
        <taxon>Magnoliopsida</taxon>
        <taxon>eudicotyledons</taxon>
        <taxon>Gunneridae</taxon>
        <taxon>Pentapetalae</taxon>
        <taxon>asterids</taxon>
        <taxon>lamiids</taxon>
        <taxon>Lamiales</taxon>
        <taxon>Oleaceae</taxon>
        <taxon>Oleeae</taxon>
        <taxon>Olea</taxon>
    </lineage>
</organism>
<dbReference type="Gramene" id="OE9A006056T1">
    <property type="protein sequence ID" value="OE9A006056C1"/>
    <property type="gene ID" value="OE9A006056"/>
</dbReference>
<keyword evidence="2" id="KW-0732">Signal</keyword>
<feature type="chain" id="PRO_5035907690" evidence="2">
    <location>
        <begin position="27"/>
        <end position="132"/>
    </location>
</feature>
<protein>
    <submittedName>
        <fullName evidence="3">Defensin P322</fullName>
    </submittedName>
</protein>
<evidence type="ECO:0000313" key="4">
    <source>
        <dbReference type="Proteomes" id="UP000594638"/>
    </source>
</evidence>
<evidence type="ECO:0000313" key="3">
    <source>
        <dbReference type="EMBL" id="CAA2980259.1"/>
    </source>
</evidence>